<organism evidence="1 2">
    <name type="scientific">Pyrococcus horikoshii (strain ATCC 700860 / DSM 12428 / JCM 9974 / NBRC 100139 / OT-3)</name>
    <dbReference type="NCBI Taxonomy" id="70601"/>
    <lineage>
        <taxon>Archaea</taxon>
        <taxon>Methanobacteriati</taxon>
        <taxon>Methanobacteriota</taxon>
        <taxon>Thermococci</taxon>
        <taxon>Thermococcales</taxon>
        <taxon>Thermococcaceae</taxon>
        <taxon>Pyrococcus</taxon>
    </lineage>
</organism>
<evidence type="ECO:0000313" key="2">
    <source>
        <dbReference type="Proteomes" id="UP000000752"/>
    </source>
</evidence>
<sequence length="148" mass="17912">MTVISYASVWPNEAVWPYPTVLSNFYWTNDIATRSYYSSFPYFDWRNYSSPFLHSSPNVMFELRLKDVLVNLEKIPWSTYITPKSFIFKIYYPLSPLYHYIDSIGNLVLSPFTFFRFFNEVKDFTVKDVNSKICKAFHFSWLFYYLFY</sequence>
<accession>O59589</accession>
<dbReference type="PIR" id="F71207">
    <property type="entry name" value="F71207"/>
</dbReference>
<dbReference type="Proteomes" id="UP000000752">
    <property type="component" value="Chromosome"/>
</dbReference>
<name>O59589_PYRHO</name>
<protein>
    <submittedName>
        <fullName evidence="1">Uncharacterized protein</fullName>
    </submittedName>
</protein>
<proteinExistence type="predicted"/>
<dbReference type="AlphaFoldDB" id="O59589"/>
<evidence type="ECO:0000313" key="1">
    <source>
        <dbReference type="EMBL" id="BAA31053.1"/>
    </source>
</evidence>
<dbReference type="EMBL" id="BA000001">
    <property type="protein sequence ID" value="BAA31053.1"/>
    <property type="molecule type" value="Genomic_DNA"/>
</dbReference>
<gene>
    <name evidence="1" type="ordered locus">PH1926</name>
</gene>
<reference evidence="1 2" key="1">
    <citation type="journal article" date="1998" name="DNA Res.">
        <title>Complete sequence and gene organization of the genome of a hyper-thermophilic archaebacterium, Pyrococcus horikoshii OT3.</title>
        <authorList>
            <person name="Kawarabayasi Y."/>
            <person name="Sawada M."/>
            <person name="Horikawa H."/>
            <person name="Haikawa Y."/>
            <person name="Hino Y."/>
            <person name="Yamamoto S."/>
            <person name="Sekine M."/>
            <person name="Baba S."/>
            <person name="Kosugi H."/>
            <person name="Hosoyama A."/>
            <person name="Nagai Y."/>
            <person name="Sakai M."/>
            <person name="Ogura K."/>
            <person name="Otuka R."/>
            <person name="Nakazawa H."/>
            <person name="Takamiya M."/>
            <person name="Ohfuku Y."/>
            <person name="Funahashi T."/>
            <person name="Tanaka T."/>
            <person name="Kudoh Y."/>
            <person name="Yamazaki J."/>
            <person name="Kushida N."/>
            <person name="Oguchi A."/>
            <person name="Aoki K."/>
            <person name="Nakamura Y."/>
            <person name="Robb T.F."/>
            <person name="Horikoshi K."/>
            <person name="Masuchi Y."/>
            <person name="Shizuya H."/>
            <person name="Kikuchi H."/>
        </authorList>
    </citation>
    <scope>NUCLEOTIDE SEQUENCE [LARGE SCALE GENOMIC DNA]</scope>
    <source>
        <strain evidence="2">ATCC 700860 / DSM 12428 / JCM 9974 / NBRC 100139 / OT-3</strain>
    </source>
</reference>
<dbReference type="EnsemblBacteria" id="BAA31053">
    <property type="protein sequence ID" value="BAA31053"/>
    <property type="gene ID" value="BAA31053"/>
</dbReference>
<dbReference type="KEGG" id="pho:PH1926"/>
<keyword evidence="2" id="KW-1185">Reference proteome</keyword>